<reference evidence="2" key="1">
    <citation type="journal article" date="2015" name="Nature">
        <title>Complex archaea that bridge the gap between prokaryotes and eukaryotes.</title>
        <authorList>
            <person name="Spang A."/>
            <person name="Saw J.H."/>
            <person name="Jorgensen S.L."/>
            <person name="Zaremba-Niedzwiedzka K."/>
            <person name="Martijn J."/>
            <person name="Lind A.E."/>
            <person name="van Eijk R."/>
            <person name="Schleper C."/>
            <person name="Guy L."/>
            <person name="Ettema T.J."/>
        </authorList>
    </citation>
    <scope>NUCLEOTIDE SEQUENCE</scope>
</reference>
<accession>A0A0F9GU93</accession>
<dbReference type="AlphaFoldDB" id="A0A0F9GU93"/>
<proteinExistence type="predicted"/>
<organism evidence="2">
    <name type="scientific">marine sediment metagenome</name>
    <dbReference type="NCBI Taxonomy" id="412755"/>
    <lineage>
        <taxon>unclassified sequences</taxon>
        <taxon>metagenomes</taxon>
        <taxon>ecological metagenomes</taxon>
    </lineage>
</organism>
<gene>
    <name evidence="2" type="ORF">LCGC14_2142290</name>
</gene>
<dbReference type="EMBL" id="LAZR01027117">
    <property type="protein sequence ID" value="KKL66707.1"/>
    <property type="molecule type" value="Genomic_DNA"/>
</dbReference>
<name>A0A0F9GU93_9ZZZZ</name>
<protein>
    <submittedName>
        <fullName evidence="2">Uncharacterized protein</fullName>
    </submittedName>
</protein>
<evidence type="ECO:0000313" key="2">
    <source>
        <dbReference type="EMBL" id="KKL66707.1"/>
    </source>
</evidence>
<evidence type="ECO:0000256" key="1">
    <source>
        <dbReference type="SAM" id="MobiDB-lite"/>
    </source>
</evidence>
<comment type="caution">
    <text evidence="2">The sequence shown here is derived from an EMBL/GenBank/DDBJ whole genome shotgun (WGS) entry which is preliminary data.</text>
</comment>
<sequence>MAVAFDSIIASLQANGSGPYSSDTISFTVNSGSDIVLVVIVWGLNNSSGSVPTVTSVVFNTSESLTKQVEITQSGGPSRQAISVWTLLNPTVTTANVVVTWDVSDIDSTAVHVLEYTGSDAIGANSSGSGNDNIPTHSITTTVDNSMIVAGICFRGADGEPFSPDNSETERADGESGTSNSADISFWAAELLKATAGAQTISATGSAADRWTIASVELKVASVGGLPIPVAMDYYRRLRMGA</sequence>
<feature type="region of interest" description="Disordered" evidence="1">
    <location>
        <begin position="159"/>
        <end position="180"/>
    </location>
</feature>